<dbReference type="InterPro" id="IPR013783">
    <property type="entry name" value="Ig-like_fold"/>
</dbReference>
<dbReference type="SUPFAM" id="SSF49584">
    <property type="entry name" value="Periplasmic chaperone C-domain"/>
    <property type="match status" value="1"/>
</dbReference>
<dbReference type="InterPro" id="IPR016147">
    <property type="entry name" value="Pili_assmbl_chaperone_N"/>
</dbReference>
<feature type="domain" description="Pili assembly chaperone N-terminal" evidence="10">
    <location>
        <begin position="27"/>
        <end position="150"/>
    </location>
</feature>
<dbReference type="Gene3D" id="2.60.40.10">
    <property type="entry name" value="Immunoglobulins"/>
    <property type="match status" value="2"/>
</dbReference>
<dbReference type="InterPro" id="IPR008962">
    <property type="entry name" value="PapD-like_sf"/>
</dbReference>
<dbReference type="PANTHER" id="PTHR30251:SF2">
    <property type="entry name" value="FIMBRIAL CHAPERONE YADV-RELATED"/>
    <property type="match status" value="1"/>
</dbReference>
<sequence length="242" mass="26478">MPASRLRPLVAWTVVALSLFATSASASVVMNATRYIFRAGEREIAVKVSNVGKAPVLSQAWIDDGDANATPENVHVPFNLTPPIARIEAGKAQTLRIAFTQGDLPTDRESLFWLNVLEVPPKPADGEDDSSHIQLALRYRLKLFYRPARLKGSPDDAAKTLVWATHDDHRLTVRNDSAFHVTVNDAALRVGEHTHAIEPFAVAPGATKQITVDEFALSGETINVTYQTINDYGGFVEHATKL</sequence>
<dbReference type="InterPro" id="IPR050643">
    <property type="entry name" value="Periplasmic_pilus_chap"/>
</dbReference>
<dbReference type="InterPro" id="IPR018046">
    <property type="entry name" value="Pili_assmbl_chaperone_CS"/>
</dbReference>
<evidence type="ECO:0000256" key="3">
    <source>
        <dbReference type="ARBA" id="ARBA00022558"/>
    </source>
</evidence>
<feature type="domain" description="Pili assembly chaperone C-terminal" evidence="11">
    <location>
        <begin position="173"/>
        <end position="236"/>
    </location>
</feature>
<feature type="signal peptide" evidence="9">
    <location>
        <begin position="1"/>
        <end position="26"/>
    </location>
</feature>
<evidence type="ECO:0000256" key="9">
    <source>
        <dbReference type="SAM" id="SignalP"/>
    </source>
</evidence>
<evidence type="ECO:0000256" key="6">
    <source>
        <dbReference type="ARBA" id="ARBA00023186"/>
    </source>
</evidence>
<evidence type="ECO:0000256" key="8">
    <source>
        <dbReference type="RuleBase" id="RU003918"/>
    </source>
</evidence>
<dbReference type="EMBL" id="JARJJS010000004">
    <property type="protein sequence ID" value="MDF4026376.1"/>
    <property type="molecule type" value="Genomic_DNA"/>
</dbReference>
<keyword evidence="3" id="KW-1029">Fimbrium biogenesis</keyword>
<dbReference type="PROSITE" id="PS00635">
    <property type="entry name" value="PILI_CHAPERONE"/>
    <property type="match status" value="1"/>
</dbReference>
<evidence type="ECO:0000256" key="5">
    <source>
        <dbReference type="ARBA" id="ARBA00022764"/>
    </source>
</evidence>
<evidence type="ECO:0000256" key="1">
    <source>
        <dbReference type="ARBA" id="ARBA00004418"/>
    </source>
</evidence>
<keyword evidence="7" id="KW-0393">Immunoglobulin domain</keyword>
<evidence type="ECO:0000256" key="2">
    <source>
        <dbReference type="ARBA" id="ARBA00007399"/>
    </source>
</evidence>
<accession>A0ABT6BE22</accession>
<comment type="caution">
    <text evidence="12">The sequence shown here is derived from an EMBL/GenBank/DDBJ whole genome shotgun (WGS) entry which is preliminary data.</text>
</comment>
<dbReference type="InterPro" id="IPR036316">
    <property type="entry name" value="Pili_assmbl_chap_C_dom_sf"/>
</dbReference>
<dbReference type="SUPFAM" id="SSF49354">
    <property type="entry name" value="PapD-like"/>
    <property type="match status" value="1"/>
</dbReference>
<comment type="similarity">
    <text evidence="2 8">Belongs to the periplasmic pilus chaperone family.</text>
</comment>
<protein>
    <submittedName>
        <fullName evidence="12">Fimbria/pilus periplasmic chaperone</fullName>
    </submittedName>
</protein>
<keyword evidence="5" id="KW-0574">Periplasm</keyword>
<dbReference type="PANTHER" id="PTHR30251">
    <property type="entry name" value="PILUS ASSEMBLY CHAPERONE"/>
    <property type="match status" value="1"/>
</dbReference>
<organism evidence="12 13">
    <name type="scientific">Luteibacter sahnii</name>
    <dbReference type="NCBI Taxonomy" id="3021977"/>
    <lineage>
        <taxon>Bacteria</taxon>
        <taxon>Pseudomonadati</taxon>
        <taxon>Pseudomonadota</taxon>
        <taxon>Gammaproteobacteria</taxon>
        <taxon>Lysobacterales</taxon>
        <taxon>Rhodanobacteraceae</taxon>
        <taxon>Luteibacter</taxon>
    </lineage>
</organism>
<evidence type="ECO:0000313" key="12">
    <source>
        <dbReference type="EMBL" id="MDF4026376.1"/>
    </source>
</evidence>
<evidence type="ECO:0000256" key="7">
    <source>
        <dbReference type="ARBA" id="ARBA00023319"/>
    </source>
</evidence>
<feature type="chain" id="PRO_5045447936" evidence="9">
    <location>
        <begin position="27"/>
        <end position="242"/>
    </location>
</feature>
<name>A0ABT6BE22_9GAMM</name>
<keyword evidence="4 9" id="KW-0732">Signal</keyword>
<evidence type="ECO:0000256" key="4">
    <source>
        <dbReference type="ARBA" id="ARBA00022729"/>
    </source>
</evidence>
<proteinExistence type="inferred from homology"/>
<dbReference type="Pfam" id="PF02753">
    <property type="entry name" value="PapD_C"/>
    <property type="match status" value="1"/>
</dbReference>
<reference evidence="12 13" key="1">
    <citation type="journal article" date="2024" name="Curr. Microbiol.">
        <title>Luteibacter sahnii sp. nov., A Novel Yellow-Colored Xanthomonadin Pigment Producing Probiotic Bacterium from Healthy Rice Seed Microbiome.</title>
        <authorList>
            <person name="Jaiswal G."/>
            <person name="Rana R."/>
            <person name="Nayak P.K."/>
            <person name="Chouhan R."/>
            <person name="Gandhi S.G."/>
            <person name="Patel H.K."/>
            <person name="Patil P.B."/>
        </authorList>
    </citation>
    <scope>NUCLEOTIDE SEQUENCE [LARGE SCALE GENOMIC DNA]</scope>
    <source>
        <strain evidence="12 13">PPL201</strain>
    </source>
</reference>
<keyword evidence="13" id="KW-1185">Reference proteome</keyword>
<dbReference type="PRINTS" id="PR00969">
    <property type="entry name" value="CHAPERONPILI"/>
</dbReference>
<comment type="subcellular location">
    <subcellularLocation>
        <location evidence="1 8">Periplasm</location>
    </subcellularLocation>
</comment>
<evidence type="ECO:0000259" key="10">
    <source>
        <dbReference type="Pfam" id="PF00345"/>
    </source>
</evidence>
<evidence type="ECO:0000313" key="13">
    <source>
        <dbReference type="Proteomes" id="UP001528850"/>
    </source>
</evidence>
<dbReference type="InterPro" id="IPR001829">
    <property type="entry name" value="Pili_assmbl_chaperone_bac"/>
</dbReference>
<keyword evidence="6 8" id="KW-0143">Chaperone</keyword>
<dbReference type="Proteomes" id="UP001528850">
    <property type="component" value="Unassembled WGS sequence"/>
</dbReference>
<dbReference type="InterPro" id="IPR016148">
    <property type="entry name" value="Pili_assmbl_chaperone_C"/>
</dbReference>
<dbReference type="Pfam" id="PF00345">
    <property type="entry name" value="PapD_N"/>
    <property type="match status" value="1"/>
</dbReference>
<gene>
    <name evidence="12" type="ORF">P3W24_15490</name>
</gene>
<evidence type="ECO:0000259" key="11">
    <source>
        <dbReference type="Pfam" id="PF02753"/>
    </source>
</evidence>